<dbReference type="InterPro" id="IPR006059">
    <property type="entry name" value="SBP"/>
</dbReference>
<gene>
    <name evidence="5" type="ORF">ENV30_00330</name>
</gene>
<dbReference type="PANTHER" id="PTHR43649">
    <property type="entry name" value="ARABINOSE-BINDING PROTEIN-RELATED"/>
    <property type="match status" value="1"/>
</dbReference>
<dbReference type="PANTHER" id="PTHR43649:SF34">
    <property type="entry name" value="ABC TRANSPORTER PERIPLASMIC-BINDING PROTEIN YCJN-RELATED"/>
    <property type="match status" value="1"/>
</dbReference>
<evidence type="ECO:0000256" key="4">
    <source>
        <dbReference type="ARBA" id="ARBA00022729"/>
    </source>
</evidence>
<sequence length="450" mass="50334">MKTNCKILRGGGHMLFRRLLVTLVVFSLVVLLSLSAMAQEKKPFEGVVLNAYFIGGGAYEKLYTKIPEFEEQTGAKVNIAAKLSHFELNKRVAQEFASGGDIDVISTHTTFAPGQKDFLLPLNEYLAPEDLKDFTPSTIEASTVDGKLIMLPRHTDVRIMYYRTDLFEDPKEQEAFKAKYGYDLRPPTNWQELLDVAEFFTRPPDLYGFVFTGGEEPLVGTFYELLLSAGGNFFDEEGNVIFNQEPGQKALQLLVDLYYNKKATPEGVPNYRWDEVAKAFRDGLIAFYFDWPGWYTMMKDPKESKVAGKFGLAPYPVGPAGYAKIWGGSHGFAVAKSTKNPEAAVALVKFLTSGDNLYFEAKEGGFLPASISAYQRLKEDVAKTGDPLDLKRLELLEQELAGFVPPPKIPEYQEIVSAIWPELQKSLVEGRDVKVTLDIAAEKVRKILGR</sequence>
<comment type="similarity">
    <text evidence="2">Belongs to the bacterial solute-binding protein 1 family.</text>
</comment>
<evidence type="ECO:0000313" key="5">
    <source>
        <dbReference type="EMBL" id="HGI29760.1"/>
    </source>
</evidence>
<organism evidence="5">
    <name type="scientific">Candidatus Caldatribacterium californiense</name>
    <dbReference type="NCBI Taxonomy" id="1454726"/>
    <lineage>
        <taxon>Bacteria</taxon>
        <taxon>Pseudomonadati</taxon>
        <taxon>Atribacterota</taxon>
        <taxon>Atribacteria</taxon>
        <taxon>Atribacterales</taxon>
        <taxon>Candidatus Caldatribacteriaceae</taxon>
        <taxon>Candidatus Caldatribacterium</taxon>
    </lineage>
</organism>
<dbReference type="GO" id="GO:0042597">
    <property type="term" value="C:periplasmic space"/>
    <property type="evidence" value="ECO:0007669"/>
    <property type="project" value="UniProtKB-SubCell"/>
</dbReference>
<accession>A0A7V4DDN0</accession>
<comment type="caution">
    <text evidence="5">The sequence shown here is derived from an EMBL/GenBank/DDBJ whole genome shotgun (WGS) entry which is preliminary data.</text>
</comment>
<keyword evidence="4" id="KW-0732">Signal</keyword>
<dbReference type="InterPro" id="IPR050490">
    <property type="entry name" value="Bact_solute-bd_prot1"/>
</dbReference>
<keyword evidence="3" id="KW-0813">Transport</keyword>
<evidence type="ECO:0000256" key="2">
    <source>
        <dbReference type="ARBA" id="ARBA00008520"/>
    </source>
</evidence>
<proteinExistence type="inferred from homology"/>
<comment type="subcellular location">
    <subcellularLocation>
        <location evidence="1">Periplasm</location>
    </subcellularLocation>
</comment>
<evidence type="ECO:0000256" key="1">
    <source>
        <dbReference type="ARBA" id="ARBA00004418"/>
    </source>
</evidence>
<evidence type="ECO:0000256" key="3">
    <source>
        <dbReference type="ARBA" id="ARBA00022448"/>
    </source>
</evidence>
<dbReference type="Gene3D" id="3.40.190.10">
    <property type="entry name" value="Periplasmic binding protein-like II"/>
    <property type="match status" value="2"/>
</dbReference>
<dbReference type="SUPFAM" id="SSF53850">
    <property type="entry name" value="Periplasmic binding protein-like II"/>
    <property type="match status" value="1"/>
</dbReference>
<dbReference type="Pfam" id="PF01547">
    <property type="entry name" value="SBP_bac_1"/>
    <property type="match status" value="1"/>
</dbReference>
<name>A0A7V4DDN0_9BACT</name>
<dbReference type="EMBL" id="DTFV01000003">
    <property type="protein sequence ID" value="HGI29760.1"/>
    <property type="molecule type" value="Genomic_DNA"/>
</dbReference>
<protein>
    <submittedName>
        <fullName evidence="5">Extracellular solute-binding protein</fullName>
    </submittedName>
</protein>
<reference evidence="5" key="1">
    <citation type="journal article" date="2020" name="mSystems">
        <title>Genome- and Community-Level Interaction Insights into Carbon Utilization and Element Cycling Functions of Hydrothermarchaeota in Hydrothermal Sediment.</title>
        <authorList>
            <person name="Zhou Z."/>
            <person name="Liu Y."/>
            <person name="Xu W."/>
            <person name="Pan J."/>
            <person name="Luo Z.H."/>
            <person name="Li M."/>
        </authorList>
    </citation>
    <scope>NUCLEOTIDE SEQUENCE [LARGE SCALE GENOMIC DNA]</scope>
    <source>
        <strain evidence="5">SpSt-747</strain>
    </source>
</reference>
<dbReference type="AlphaFoldDB" id="A0A7V4DDN0"/>